<dbReference type="AlphaFoldDB" id="A0A328ALF3"/>
<gene>
    <name evidence="1" type="ORF">DJ017_06755</name>
</gene>
<dbReference type="EMBL" id="QFYQ01000001">
    <property type="protein sequence ID" value="RAK54244.1"/>
    <property type="molecule type" value="Genomic_DNA"/>
</dbReference>
<sequence>MEIVMRLVSLPLAGAGGREVHVNPEQVVCLVDAGQRRTQLVTTGFQGEASMTLMLDLSVDEAALRLADGAAPARVAA</sequence>
<name>A0A328ALF3_9CAUL</name>
<evidence type="ECO:0000313" key="1">
    <source>
        <dbReference type="EMBL" id="RAK54244.1"/>
    </source>
</evidence>
<organism evidence="1 2">
    <name type="scientific">Phenylobacterium soli</name>
    <dbReference type="NCBI Taxonomy" id="2170551"/>
    <lineage>
        <taxon>Bacteria</taxon>
        <taxon>Pseudomonadati</taxon>
        <taxon>Pseudomonadota</taxon>
        <taxon>Alphaproteobacteria</taxon>
        <taxon>Caulobacterales</taxon>
        <taxon>Caulobacteraceae</taxon>
        <taxon>Phenylobacterium</taxon>
    </lineage>
</organism>
<protein>
    <submittedName>
        <fullName evidence="1">Uncharacterized protein</fullName>
    </submittedName>
</protein>
<accession>A0A328ALF3</accession>
<evidence type="ECO:0000313" key="2">
    <source>
        <dbReference type="Proteomes" id="UP000249254"/>
    </source>
</evidence>
<dbReference type="Proteomes" id="UP000249254">
    <property type="component" value="Unassembled WGS sequence"/>
</dbReference>
<proteinExistence type="predicted"/>
<comment type="caution">
    <text evidence="1">The sequence shown here is derived from an EMBL/GenBank/DDBJ whole genome shotgun (WGS) entry which is preliminary data.</text>
</comment>
<keyword evidence="2" id="KW-1185">Reference proteome</keyword>
<reference evidence="2" key="1">
    <citation type="submission" date="2018-05" db="EMBL/GenBank/DDBJ databases">
        <authorList>
            <person name="Li X."/>
        </authorList>
    </citation>
    <scope>NUCLEOTIDE SEQUENCE [LARGE SCALE GENOMIC DNA]</scope>
    <source>
        <strain evidence="2">LX32</strain>
    </source>
</reference>